<comment type="pathway">
    <text evidence="10 11">Cell wall biogenesis; peptidoglycan biosynthesis.</text>
</comment>
<dbReference type="EC" id="6.3.2.10" evidence="10 11"/>
<evidence type="ECO:0000256" key="7">
    <source>
        <dbReference type="ARBA" id="ARBA00022984"/>
    </source>
</evidence>
<dbReference type="Gene3D" id="3.40.1190.10">
    <property type="entry name" value="Mur-like, catalytic domain"/>
    <property type="match status" value="1"/>
</dbReference>
<comment type="subcellular location">
    <subcellularLocation>
        <location evidence="10 11">Cytoplasm</location>
    </subcellularLocation>
</comment>
<evidence type="ECO:0000259" key="12">
    <source>
        <dbReference type="Pfam" id="PF01225"/>
    </source>
</evidence>
<dbReference type="SUPFAM" id="SSF63418">
    <property type="entry name" value="MurE/MurF N-terminal domain"/>
    <property type="match status" value="1"/>
</dbReference>
<evidence type="ECO:0000256" key="5">
    <source>
        <dbReference type="ARBA" id="ARBA00022840"/>
    </source>
</evidence>
<dbReference type="InterPro" id="IPR036615">
    <property type="entry name" value="Mur_ligase_C_dom_sf"/>
</dbReference>
<dbReference type="Pfam" id="PF02875">
    <property type="entry name" value="Mur_ligase_C"/>
    <property type="match status" value="1"/>
</dbReference>
<dbReference type="InterPro" id="IPR013221">
    <property type="entry name" value="Mur_ligase_cen"/>
</dbReference>
<comment type="function">
    <text evidence="10 11">Involved in cell wall formation. Catalyzes the final step in the synthesis of UDP-N-acetylmuramoyl-pentapeptide, the precursor of murein.</text>
</comment>
<reference evidence="16" key="1">
    <citation type="journal article" date="2019" name="Int. J. Syst. Evol. Microbiol.">
        <title>The Global Catalogue of Microorganisms (GCM) 10K type strain sequencing project: providing services to taxonomists for standard genome sequencing and annotation.</title>
        <authorList>
            <consortium name="The Broad Institute Genomics Platform"/>
            <consortium name="The Broad Institute Genome Sequencing Center for Infectious Disease"/>
            <person name="Wu L."/>
            <person name="Ma J."/>
        </authorList>
    </citation>
    <scope>NUCLEOTIDE SEQUENCE [LARGE SCALE GENOMIC DNA]</scope>
    <source>
        <strain evidence="16">CGMCC 4.7289</strain>
    </source>
</reference>
<keyword evidence="16" id="KW-1185">Reference proteome</keyword>
<keyword evidence="6 10" id="KW-0133">Cell shape</keyword>
<feature type="domain" description="Mur ligase central" evidence="14">
    <location>
        <begin position="108"/>
        <end position="308"/>
    </location>
</feature>
<evidence type="ECO:0000313" key="15">
    <source>
        <dbReference type="EMBL" id="MFC4134244.1"/>
    </source>
</evidence>
<keyword evidence="3 10" id="KW-0132">Cell division</keyword>
<dbReference type="PANTHER" id="PTHR43024:SF1">
    <property type="entry name" value="UDP-N-ACETYLMURAMOYL-TRIPEPTIDE--D-ALANYL-D-ALANINE LIGASE"/>
    <property type="match status" value="1"/>
</dbReference>
<evidence type="ECO:0000256" key="9">
    <source>
        <dbReference type="ARBA" id="ARBA00023316"/>
    </source>
</evidence>
<dbReference type="RefSeq" id="WP_253761580.1">
    <property type="nucleotide sequence ID" value="NZ_JAMZDZ010000001.1"/>
</dbReference>
<evidence type="ECO:0000256" key="3">
    <source>
        <dbReference type="ARBA" id="ARBA00022618"/>
    </source>
</evidence>
<keyword evidence="8 10" id="KW-0131">Cell cycle</keyword>
<feature type="domain" description="Mur ligase N-terminal catalytic" evidence="12">
    <location>
        <begin position="39"/>
        <end position="74"/>
    </location>
</feature>
<evidence type="ECO:0000259" key="14">
    <source>
        <dbReference type="Pfam" id="PF08245"/>
    </source>
</evidence>
<evidence type="ECO:0000256" key="1">
    <source>
        <dbReference type="ARBA" id="ARBA00022490"/>
    </source>
</evidence>
<dbReference type="InterPro" id="IPR000713">
    <property type="entry name" value="Mur_ligase_N"/>
</dbReference>
<proteinExistence type="inferred from homology"/>
<organism evidence="15 16">
    <name type="scientific">Hamadaea flava</name>
    <dbReference type="NCBI Taxonomy" id="1742688"/>
    <lineage>
        <taxon>Bacteria</taxon>
        <taxon>Bacillati</taxon>
        <taxon>Actinomycetota</taxon>
        <taxon>Actinomycetes</taxon>
        <taxon>Micromonosporales</taxon>
        <taxon>Micromonosporaceae</taxon>
        <taxon>Hamadaea</taxon>
    </lineage>
</organism>
<dbReference type="InterPro" id="IPR035911">
    <property type="entry name" value="MurE/MurF_N"/>
</dbReference>
<evidence type="ECO:0000256" key="6">
    <source>
        <dbReference type="ARBA" id="ARBA00022960"/>
    </source>
</evidence>
<protein>
    <recommendedName>
        <fullName evidence="10 11">UDP-N-acetylmuramoyl-tripeptide--D-alanyl-D-alanine ligase</fullName>
        <ecNumber evidence="10 11">6.3.2.10</ecNumber>
    </recommendedName>
    <alternativeName>
        <fullName evidence="10">D-alanyl-D-alanine-adding enzyme</fullName>
    </alternativeName>
</protein>
<evidence type="ECO:0000256" key="4">
    <source>
        <dbReference type="ARBA" id="ARBA00022741"/>
    </source>
</evidence>
<dbReference type="HAMAP" id="MF_02019">
    <property type="entry name" value="MurF"/>
    <property type="match status" value="1"/>
</dbReference>
<keyword evidence="4 10" id="KW-0547">Nucleotide-binding</keyword>
<dbReference type="NCBIfam" id="TIGR01143">
    <property type="entry name" value="murF"/>
    <property type="match status" value="1"/>
</dbReference>
<accession>A0ABV8LVC6</accession>
<dbReference type="SUPFAM" id="SSF53244">
    <property type="entry name" value="MurD-like peptide ligases, peptide-binding domain"/>
    <property type="match status" value="1"/>
</dbReference>
<comment type="caution">
    <text evidence="15">The sequence shown here is derived from an EMBL/GenBank/DDBJ whole genome shotgun (WGS) entry which is preliminary data.</text>
</comment>
<keyword evidence="7 10" id="KW-0573">Peptidoglycan synthesis</keyword>
<comment type="catalytic activity">
    <reaction evidence="10 11">
        <text>D-alanyl-D-alanine + UDP-N-acetyl-alpha-D-muramoyl-L-alanyl-gamma-D-glutamyl-meso-2,6-diaminopimelate + ATP = UDP-N-acetyl-alpha-D-muramoyl-L-alanyl-gamma-D-glutamyl-meso-2,6-diaminopimeloyl-D-alanyl-D-alanine + ADP + phosphate + H(+)</text>
        <dbReference type="Rhea" id="RHEA:28374"/>
        <dbReference type="ChEBI" id="CHEBI:15378"/>
        <dbReference type="ChEBI" id="CHEBI:30616"/>
        <dbReference type="ChEBI" id="CHEBI:43474"/>
        <dbReference type="ChEBI" id="CHEBI:57822"/>
        <dbReference type="ChEBI" id="CHEBI:61386"/>
        <dbReference type="ChEBI" id="CHEBI:83905"/>
        <dbReference type="ChEBI" id="CHEBI:456216"/>
        <dbReference type="EC" id="6.3.2.10"/>
    </reaction>
</comment>
<keyword evidence="2 10" id="KW-0436">Ligase</keyword>
<evidence type="ECO:0000256" key="10">
    <source>
        <dbReference type="HAMAP-Rule" id="MF_02019"/>
    </source>
</evidence>
<dbReference type="Gene3D" id="3.40.1390.10">
    <property type="entry name" value="MurE/MurF, N-terminal domain"/>
    <property type="match status" value="1"/>
</dbReference>
<dbReference type="SUPFAM" id="SSF53623">
    <property type="entry name" value="MurD-like peptide ligases, catalytic domain"/>
    <property type="match status" value="1"/>
</dbReference>
<evidence type="ECO:0000256" key="11">
    <source>
        <dbReference type="RuleBase" id="RU004136"/>
    </source>
</evidence>
<evidence type="ECO:0000256" key="2">
    <source>
        <dbReference type="ARBA" id="ARBA00022598"/>
    </source>
</evidence>
<name>A0ABV8LVC6_9ACTN</name>
<evidence type="ECO:0000256" key="8">
    <source>
        <dbReference type="ARBA" id="ARBA00023306"/>
    </source>
</evidence>
<sequence>MIQMTLAEIAEAVGGTLSEADPETRVTGPVEYDTRRDLTGGLFVAFPGANVDGHDFAARAVADGAAAVLGTRAVPGVPMVLVDDALSAIGRLARAVLDRLPQLTVIGITGSSGKTSTKDMIGQLLSRLGPTVAPPGTFNNELGLPHTALMADEQTRFLVLEMGARGAGHLTYLCGIAPPKIGVVINVGVAHIGEFGSQEKIAEAKGELVEALPADGVAILNADDPLVAAMASRTRAQVVAVGTSAGRGGARAETPGVQSVDVRADDVTLDGLGRPAYKLVWPEGETAVTLTVAGAHQVGNSLAAAAVARAAGMTVTECGEGLSTLRAVSSRRMDVFNRADGVTVIDDSYNANPASTAAALRALAALGSAPDGPARRTVAVLGYHAELGEHERSGHEEVGRIAAESGVSLLVVVGDNAAPIRDGATAMARWGGDSVLVSDQDAAVAVLGERLRPGDVVLVKGSRYRTWQVVDALRATAGAVA</sequence>
<keyword evidence="1 10" id="KW-0963">Cytoplasm</keyword>
<gene>
    <name evidence="10 15" type="primary">murF</name>
    <name evidence="15" type="ORF">ACFOZ4_26845</name>
</gene>
<dbReference type="Gene3D" id="3.90.190.20">
    <property type="entry name" value="Mur ligase, C-terminal domain"/>
    <property type="match status" value="1"/>
</dbReference>
<dbReference type="EMBL" id="JBHSAY010000015">
    <property type="protein sequence ID" value="MFC4134244.1"/>
    <property type="molecule type" value="Genomic_DNA"/>
</dbReference>
<dbReference type="GO" id="GO:0047480">
    <property type="term" value="F:UDP-N-acetylmuramoyl-tripeptide-D-alanyl-D-alanine ligase activity"/>
    <property type="evidence" value="ECO:0007669"/>
    <property type="project" value="UniProtKB-EC"/>
</dbReference>
<dbReference type="Pfam" id="PF08245">
    <property type="entry name" value="Mur_ligase_M"/>
    <property type="match status" value="1"/>
</dbReference>
<comment type="similarity">
    <text evidence="10">Belongs to the MurCDEF family. MurF subfamily.</text>
</comment>
<feature type="binding site" evidence="10">
    <location>
        <begin position="110"/>
        <end position="116"/>
    </location>
    <ligand>
        <name>ATP</name>
        <dbReference type="ChEBI" id="CHEBI:30616"/>
    </ligand>
</feature>
<dbReference type="PANTHER" id="PTHR43024">
    <property type="entry name" value="UDP-N-ACETYLMURAMOYL-TRIPEPTIDE--D-ALANYL-D-ALANINE LIGASE"/>
    <property type="match status" value="1"/>
</dbReference>
<evidence type="ECO:0000259" key="13">
    <source>
        <dbReference type="Pfam" id="PF02875"/>
    </source>
</evidence>
<dbReference type="InterPro" id="IPR051046">
    <property type="entry name" value="MurCDEF_CellWall_CoF430Synth"/>
</dbReference>
<dbReference type="Pfam" id="PF01225">
    <property type="entry name" value="Mur_ligase"/>
    <property type="match status" value="1"/>
</dbReference>
<dbReference type="InterPro" id="IPR036565">
    <property type="entry name" value="Mur-like_cat_sf"/>
</dbReference>
<evidence type="ECO:0000313" key="16">
    <source>
        <dbReference type="Proteomes" id="UP001595816"/>
    </source>
</evidence>
<dbReference type="InterPro" id="IPR004101">
    <property type="entry name" value="Mur_ligase_C"/>
</dbReference>
<keyword evidence="5 10" id="KW-0067">ATP-binding</keyword>
<dbReference type="Proteomes" id="UP001595816">
    <property type="component" value="Unassembled WGS sequence"/>
</dbReference>
<dbReference type="InterPro" id="IPR005863">
    <property type="entry name" value="UDP-N-AcMur_synth"/>
</dbReference>
<keyword evidence="9 10" id="KW-0961">Cell wall biogenesis/degradation</keyword>
<feature type="domain" description="Mur ligase C-terminal" evidence="13">
    <location>
        <begin position="331"/>
        <end position="463"/>
    </location>
</feature>